<evidence type="ECO:0008006" key="3">
    <source>
        <dbReference type="Google" id="ProtNLM"/>
    </source>
</evidence>
<dbReference type="EMBL" id="FWXF01000002">
    <property type="protein sequence ID" value="SMC18877.1"/>
    <property type="molecule type" value="Genomic_DNA"/>
</dbReference>
<evidence type="ECO:0000313" key="2">
    <source>
        <dbReference type="Proteomes" id="UP000192783"/>
    </source>
</evidence>
<evidence type="ECO:0000313" key="1">
    <source>
        <dbReference type="EMBL" id="SMC18877.1"/>
    </source>
</evidence>
<gene>
    <name evidence="1" type="ORF">SAMN02746041_00573</name>
</gene>
<reference evidence="1 2" key="1">
    <citation type="submission" date="2017-04" db="EMBL/GenBank/DDBJ databases">
        <authorList>
            <person name="Afonso C.L."/>
            <person name="Miller P.J."/>
            <person name="Scott M.A."/>
            <person name="Spackman E."/>
            <person name="Goraichik I."/>
            <person name="Dimitrov K.M."/>
            <person name="Suarez D.L."/>
            <person name="Swayne D.E."/>
        </authorList>
    </citation>
    <scope>NUCLEOTIDE SEQUENCE [LARGE SCALE GENOMIC DNA]</scope>
    <source>
        <strain evidence="1 2">DSM 13146</strain>
    </source>
</reference>
<dbReference type="Proteomes" id="UP000192783">
    <property type="component" value="Unassembled WGS sequence"/>
</dbReference>
<accession>A0A1W1X4U4</accession>
<sequence>MGKRRKTNVDIRELLHRIQKRESDRAIARQLKMNRKTVAHYRRWAEKQGLLGKELPSVGELSELLEETFANSKLLRVVPPSSLFDKWWNAYAGKSWRLPPFISG</sequence>
<dbReference type="RefSeq" id="WP_084056072.1">
    <property type="nucleotide sequence ID" value="NZ_FWXF01000002.1"/>
</dbReference>
<proteinExistence type="predicted"/>
<organism evidence="1 2">
    <name type="scientific">Desulfacinum hydrothermale DSM 13146</name>
    <dbReference type="NCBI Taxonomy" id="1121390"/>
    <lineage>
        <taxon>Bacteria</taxon>
        <taxon>Pseudomonadati</taxon>
        <taxon>Thermodesulfobacteriota</taxon>
        <taxon>Syntrophobacteria</taxon>
        <taxon>Syntrophobacterales</taxon>
        <taxon>Syntrophobacteraceae</taxon>
        <taxon>Desulfacinum</taxon>
    </lineage>
</organism>
<name>A0A1W1X4U4_9BACT</name>
<keyword evidence="2" id="KW-1185">Reference proteome</keyword>
<dbReference type="AlphaFoldDB" id="A0A1W1X4U4"/>
<protein>
    <recommendedName>
        <fullName evidence="3">Homeodomain-like domain-containing protein</fullName>
    </recommendedName>
</protein>
<dbReference type="OrthoDB" id="9798623at2"/>